<evidence type="ECO:0000313" key="2">
    <source>
        <dbReference type="EMBL" id="KJA27699.1"/>
    </source>
</evidence>
<name>A0A0D2PA04_HYPSF</name>
<feature type="region of interest" description="Disordered" evidence="1">
    <location>
        <begin position="57"/>
        <end position="80"/>
    </location>
</feature>
<gene>
    <name evidence="2" type="ORF">HYPSUDRAFT_34823</name>
</gene>
<sequence>MFRDPQYSSPSRLNLRTVHRTPYALPASRSFPLPLTIRARFFLHPDPAENDYLLANENTDKKTDRGLFRELTPNGSTFSA</sequence>
<proteinExistence type="predicted"/>
<evidence type="ECO:0000256" key="1">
    <source>
        <dbReference type="SAM" id="MobiDB-lite"/>
    </source>
</evidence>
<dbReference type="EMBL" id="KN817523">
    <property type="protein sequence ID" value="KJA27699.1"/>
    <property type="molecule type" value="Genomic_DNA"/>
</dbReference>
<reference evidence="3" key="1">
    <citation type="submission" date="2014-04" db="EMBL/GenBank/DDBJ databases">
        <title>Evolutionary Origins and Diversification of the Mycorrhizal Mutualists.</title>
        <authorList>
            <consortium name="DOE Joint Genome Institute"/>
            <consortium name="Mycorrhizal Genomics Consortium"/>
            <person name="Kohler A."/>
            <person name="Kuo A."/>
            <person name="Nagy L.G."/>
            <person name="Floudas D."/>
            <person name="Copeland A."/>
            <person name="Barry K.W."/>
            <person name="Cichocki N."/>
            <person name="Veneault-Fourrey C."/>
            <person name="LaButti K."/>
            <person name="Lindquist E.A."/>
            <person name="Lipzen A."/>
            <person name="Lundell T."/>
            <person name="Morin E."/>
            <person name="Murat C."/>
            <person name="Riley R."/>
            <person name="Ohm R."/>
            <person name="Sun H."/>
            <person name="Tunlid A."/>
            <person name="Henrissat B."/>
            <person name="Grigoriev I.V."/>
            <person name="Hibbett D.S."/>
            <person name="Martin F."/>
        </authorList>
    </citation>
    <scope>NUCLEOTIDE SEQUENCE [LARGE SCALE GENOMIC DNA]</scope>
    <source>
        <strain evidence="3">FD-334 SS-4</strain>
    </source>
</reference>
<accession>A0A0D2PA04</accession>
<dbReference type="Proteomes" id="UP000054270">
    <property type="component" value="Unassembled WGS sequence"/>
</dbReference>
<dbReference type="AlphaFoldDB" id="A0A0D2PA04"/>
<feature type="compositionally biased region" description="Basic and acidic residues" evidence="1">
    <location>
        <begin position="58"/>
        <end position="68"/>
    </location>
</feature>
<protein>
    <submittedName>
        <fullName evidence="2">Uncharacterized protein</fullName>
    </submittedName>
</protein>
<evidence type="ECO:0000313" key="3">
    <source>
        <dbReference type="Proteomes" id="UP000054270"/>
    </source>
</evidence>
<keyword evidence="3" id="KW-1185">Reference proteome</keyword>
<organism evidence="2 3">
    <name type="scientific">Hypholoma sublateritium (strain FD-334 SS-4)</name>
    <dbReference type="NCBI Taxonomy" id="945553"/>
    <lineage>
        <taxon>Eukaryota</taxon>
        <taxon>Fungi</taxon>
        <taxon>Dikarya</taxon>
        <taxon>Basidiomycota</taxon>
        <taxon>Agaricomycotina</taxon>
        <taxon>Agaricomycetes</taxon>
        <taxon>Agaricomycetidae</taxon>
        <taxon>Agaricales</taxon>
        <taxon>Agaricineae</taxon>
        <taxon>Strophariaceae</taxon>
        <taxon>Hypholoma</taxon>
    </lineage>
</organism>